<dbReference type="Pfam" id="PF13483">
    <property type="entry name" value="Lactamase_B_3"/>
    <property type="match status" value="1"/>
</dbReference>
<dbReference type="AlphaFoldDB" id="A0A097AUC9"/>
<dbReference type="HOGENOM" id="CLU_070010_3_0_9"/>
<evidence type="ECO:0000313" key="1">
    <source>
        <dbReference type="EMBL" id="AIS53405.1"/>
    </source>
</evidence>
<dbReference type="GO" id="GO:0016787">
    <property type="term" value="F:hydrolase activity"/>
    <property type="evidence" value="ECO:0007669"/>
    <property type="project" value="UniProtKB-KW"/>
</dbReference>
<dbReference type="PANTHER" id="PTHR42967:SF1">
    <property type="entry name" value="MBL FOLD METALLO-HYDROLASE"/>
    <property type="match status" value="1"/>
</dbReference>
<dbReference type="InterPro" id="IPR036866">
    <property type="entry name" value="RibonucZ/Hydroxyglut_hydro"/>
</dbReference>
<gene>
    <name evidence="1" type="ORF">TKV_c22770</name>
</gene>
<evidence type="ECO:0000313" key="2">
    <source>
        <dbReference type="Proteomes" id="UP000029669"/>
    </source>
</evidence>
<keyword evidence="2" id="KW-1185">Reference proteome</keyword>
<reference evidence="2" key="1">
    <citation type="journal article" date="2015" name="Genome Announc.">
        <title>Whole-Genome Sequences of 80 Environmental and Clinical Isolates of Burkholderia pseudomallei.</title>
        <authorList>
            <person name="Johnson S.L."/>
            <person name="Baker A.L."/>
            <person name="Chain P.S."/>
            <person name="Currie B.J."/>
            <person name="Daligault H.E."/>
            <person name="Davenport K.W."/>
            <person name="Davis C.B."/>
            <person name="Inglis T.J."/>
            <person name="Kaestli M."/>
            <person name="Koren S."/>
            <person name="Mayo M."/>
            <person name="Merritt A.J."/>
            <person name="Price E.P."/>
            <person name="Sarovich D.S."/>
            <person name="Warner J."/>
            <person name="Rosovitz M.J."/>
        </authorList>
    </citation>
    <scope>NUCLEOTIDE SEQUENCE [LARGE SCALE GENOMIC DNA]</scope>
    <source>
        <strain evidence="2">DSM 2030</strain>
    </source>
</reference>
<name>A0A097AUC9_THEKI</name>
<accession>A0A097AUC9</accession>
<protein>
    <submittedName>
        <fullName evidence="1">Putative Zn-dependent hydrolase</fullName>
    </submittedName>
</protein>
<organism evidence="1 2">
    <name type="scientific">Thermoanaerobacter kivui</name>
    <name type="common">Acetogenium kivui</name>
    <dbReference type="NCBI Taxonomy" id="2325"/>
    <lineage>
        <taxon>Bacteria</taxon>
        <taxon>Bacillati</taxon>
        <taxon>Bacillota</taxon>
        <taxon>Clostridia</taxon>
        <taxon>Thermoanaerobacterales</taxon>
        <taxon>Thermoanaerobacteraceae</taxon>
        <taxon>Thermoanaerobacter</taxon>
    </lineage>
</organism>
<proteinExistence type="predicted"/>
<dbReference type="OrthoDB" id="9789133at2"/>
<dbReference type="EMBL" id="CP009170">
    <property type="protein sequence ID" value="AIS53405.1"/>
    <property type="molecule type" value="Genomic_DNA"/>
</dbReference>
<dbReference type="PANTHER" id="PTHR42967">
    <property type="entry name" value="METAL DEPENDENT HYDROLASE"/>
    <property type="match status" value="1"/>
</dbReference>
<dbReference type="RefSeq" id="WP_049685980.1">
    <property type="nucleotide sequence ID" value="NZ_CP009170.1"/>
</dbReference>
<sequence length="214" mass="23890">MNIKWLGHACFKLTSEKGTVIVTDPFDESVGYPMPNVKADIVTSSHSHFDHNYFKAVKGNFDIVDTVGEHNIKGINIKGVNTFHDDEHGAKRGKNIVFVFDIDGIRVCHMGDLGHVLTEKQVEEIGPVDVLLIPVGGYYTIDAKQAVEVMNQLKPKITIPMHYKTEFINFPIDTVDNFLEMTGGKKILSTEIGITKKDLEGEPKVIALNYQYSV</sequence>
<dbReference type="STRING" id="2325.TKV_c22770"/>
<dbReference type="KEGG" id="tki:TKV_c22770"/>
<keyword evidence="1" id="KW-0378">Hydrolase</keyword>
<dbReference type="Proteomes" id="UP000029669">
    <property type="component" value="Chromosome"/>
</dbReference>
<dbReference type="Gene3D" id="3.60.15.10">
    <property type="entry name" value="Ribonuclease Z/Hydroxyacylglutathione hydrolase-like"/>
    <property type="match status" value="1"/>
</dbReference>
<dbReference type="eggNOG" id="COG2220">
    <property type="taxonomic scope" value="Bacteria"/>
</dbReference>
<dbReference type="SUPFAM" id="SSF56281">
    <property type="entry name" value="Metallo-hydrolase/oxidoreductase"/>
    <property type="match status" value="1"/>
</dbReference>